<gene>
    <name evidence="2" type="ORF">BB8028_0009g01780</name>
</gene>
<dbReference type="AlphaFoldDB" id="A0A2S7YP65"/>
<accession>A0A2S7YP65</accession>
<name>A0A2S7YP65_BEABA</name>
<dbReference type="Proteomes" id="UP000237441">
    <property type="component" value="Unassembled WGS sequence"/>
</dbReference>
<protein>
    <submittedName>
        <fullName evidence="2">Uncharacterized protein</fullName>
    </submittedName>
</protein>
<sequence length="114" mass="13850">MSDQTIIYTKDAPALSGHQDPICHLLLRRHSPQGRRQLCRHQHHRPDHSMLRQPQGRPHRGRLFHFQGRQDHDLHLRHGPLRRDEHRVRETLFPQTRSQLRRRQDSPQGRRRRD</sequence>
<dbReference type="EMBL" id="JRHA01000009">
    <property type="protein sequence ID" value="PQK17980.1"/>
    <property type="molecule type" value="Genomic_DNA"/>
</dbReference>
<feature type="compositionally biased region" description="Basic and acidic residues" evidence="1">
    <location>
        <begin position="68"/>
        <end position="90"/>
    </location>
</feature>
<proteinExistence type="predicted"/>
<organism evidence="2 3">
    <name type="scientific">Beauveria bassiana</name>
    <name type="common">White muscardine disease fungus</name>
    <name type="synonym">Tritirachium shiotae</name>
    <dbReference type="NCBI Taxonomy" id="176275"/>
    <lineage>
        <taxon>Eukaryota</taxon>
        <taxon>Fungi</taxon>
        <taxon>Dikarya</taxon>
        <taxon>Ascomycota</taxon>
        <taxon>Pezizomycotina</taxon>
        <taxon>Sordariomycetes</taxon>
        <taxon>Hypocreomycetidae</taxon>
        <taxon>Hypocreales</taxon>
        <taxon>Cordycipitaceae</taxon>
        <taxon>Beauveria</taxon>
    </lineage>
</organism>
<evidence type="ECO:0000313" key="2">
    <source>
        <dbReference type="EMBL" id="PQK17980.1"/>
    </source>
</evidence>
<evidence type="ECO:0000256" key="1">
    <source>
        <dbReference type="SAM" id="MobiDB-lite"/>
    </source>
</evidence>
<reference evidence="2 3" key="1">
    <citation type="submission" date="2016-07" db="EMBL/GenBank/DDBJ databases">
        <title>Comparative genomics of the entomopathogenic fungus Beauveria bassiana.</title>
        <authorList>
            <person name="Valero Jimenez C.A."/>
            <person name="Zwaan B.J."/>
            <person name="Van Kan J.A."/>
            <person name="Takken W."/>
            <person name="Debets A.J."/>
            <person name="Schoustra S.E."/>
            <person name="Koenraadt C.J."/>
        </authorList>
    </citation>
    <scope>NUCLEOTIDE SEQUENCE [LARGE SCALE GENOMIC DNA]</scope>
    <source>
        <strain evidence="2 3">ARSEF 8028</strain>
    </source>
</reference>
<evidence type="ECO:0000313" key="3">
    <source>
        <dbReference type="Proteomes" id="UP000237441"/>
    </source>
</evidence>
<comment type="caution">
    <text evidence="2">The sequence shown here is derived from an EMBL/GenBank/DDBJ whole genome shotgun (WGS) entry which is preliminary data.</text>
</comment>
<feature type="region of interest" description="Disordered" evidence="1">
    <location>
        <begin position="34"/>
        <end position="114"/>
    </location>
</feature>
<feature type="compositionally biased region" description="Basic residues" evidence="1">
    <location>
        <begin position="34"/>
        <end position="46"/>
    </location>
</feature>